<reference evidence="4" key="1">
    <citation type="submission" date="2017-04" db="EMBL/GenBank/DDBJ databases">
        <title>Comparative genomics and description of representatives of a novel lineage of planctomycetes thriving in anoxic sediments.</title>
        <authorList>
            <person name="Spring S."/>
            <person name="Bunk B."/>
            <person name="Sproer C."/>
        </authorList>
    </citation>
    <scope>NUCLEOTIDE SEQUENCE [LARGE SCALE GENOMIC DNA]</scope>
    <source>
        <strain evidence="4">ST-PulAB-D4</strain>
    </source>
</reference>
<accession>A0A1W6LM70</accession>
<organism evidence="3 4">
    <name type="scientific">Sedimentisphaera salicampi</name>
    <dbReference type="NCBI Taxonomy" id="1941349"/>
    <lineage>
        <taxon>Bacteria</taxon>
        <taxon>Pseudomonadati</taxon>
        <taxon>Planctomycetota</taxon>
        <taxon>Phycisphaerae</taxon>
        <taxon>Sedimentisphaerales</taxon>
        <taxon>Sedimentisphaeraceae</taxon>
        <taxon>Sedimentisphaera</taxon>
    </lineage>
</organism>
<dbReference type="Pfam" id="PF00078">
    <property type="entry name" value="RVT_1"/>
    <property type="match status" value="1"/>
</dbReference>
<evidence type="ECO:0000313" key="3">
    <source>
        <dbReference type="EMBL" id="ARN56867.1"/>
    </source>
</evidence>
<dbReference type="SUPFAM" id="SSF56317">
    <property type="entry name" value="Carbon-nitrogen hydrolase"/>
    <property type="match status" value="1"/>
</dbReference>
<keyword evidence="4" id="KW-1185">Reference proteome</keyword>
<comment type="similarity">
    <text evidence="1">Belongs to the bacterial reverse transcriptase family.</text>
</comment>
<proteinExistence type="inferred from homology"/>
<name>A0A1W6LM70_9BACT</name>
<evidence type="ECO:0000313" key="4">
    <source>
        <dbReference type="Proteomes" id="UP000193334"/>
    </source>
</evidence>
<dbReference type="GO" id="GO:0003964">
    <property type="term" value="F:RNA-directed DNA polymerase activity"/>
    <property type="evidence" value="ECO:0007669"/>
    <property type="project" value="UniProtKB-KW"/>
</dbReference>
<keyword evidence="3" id="KW-0695">RNA-directed DNA polymerase</keyword>
<sequence length="966" mass="113851">MLNREKIELAYKILKHEVYYDKNDLMLRCKLAEFENQKDFPNFWENIINIFKKFQYSNENTTITKYLESIDFVIIPKSFDGSKNNSEHDKPNYLTNISTKEKYIIDKVNYHIKAPVELHIISTLWCMYAGVLLDKEFSDKCYGYRINPNLYCDNNETGNLFKFYPEQYSGWRDNGLKKAKKLLNSKEDVAILALDIEQFYYSIEFNFDKLKNCLNDKRNDKDSKDEDISIAIKLTEIIEVICKRYNSKIKHLKELTHPCTSNNTLPLGMNFSPILANWFISDFDKAIEKKINPEYYGRYVDDMLIVLANPTINEKDSFKSFVHDYFIKTDILAEKDSKYVFKDNHNLRINDKKVLLQHFSKDHSQASLEKFVNKIKQNSSEFRYLPEDDIDEKFDEVAYDLLYKGSPNKLSNVIGITENKYEMAKFLGCKISLLIHSHHKPDFQSNSELLFFFSGKTGLEYFSLWERCLTYLIVSKSYKNAETLINNLIKSVEKVTYINDSLENARISEQLKTFFNNHIVYSIVIPLALKNYIPEYVQKTLYKIFDEQRILRNVKDIRKANLIRHNYISLPLTNYTDYKNDYTEFNILNVSKCKFKDKKIALSPRFIHMDEFLIYSYYTNPTEVEPDKLLEKYNKIVGQFLQPTNYGDLSCKIENRYCGKNDKEKCPKDGSFWDIKVNKEKQKFKEKIKVGIVNLKVKDSDIEASYKNKPAISIARHQELNATLNLATRENCDLLIMPELSVPFRWFQDLIYYSKKRQIGLILGLEYFVDKGYAYNYLATILPYIDSKKRKYCYPNLRLKKHYAYKETELLKGNRLNIPPVENESYSKFEWQGLHFCSYNCFELADIHHRSMFKSMVDLVVACEYNKDVSYFSNIAESVSRDLHCYYIQVNSSNYGDSRIVSPSKKDFMDVVKVKGGENTTILTATLDIKALREHQHKTYSLQKNSEFGFKPTPPNYDVDILEKRR</sequence>
<protein>
    <submittedName>
        <fullName evidence="3">Reverse transcriptase (RNA-dependent DNA polymerase)</fullName>
    </submittedName>
</protein>
<dbReference type="InterPro" id="IPR051083">
    <property type="entry name" value="GrpII_Intron_Splice-Mob/Def"/>
</dbReference>
<dbReference type="Gene3D" id="3.60.110.10">
    <property type="entry name" value="Carbon-nitrogen hydrolase"/>
    <property type="match status" value="1"/>
</dbReference>
<dbReference type="InterPro" id="IPR000477">
    <property type="entry name" value="RT_dom"/>
</dbReference>
<dbReference type="PANTHER" id="PTHR34047:SF8">
    <property type="entry name" value="PROTEIN YKFC"/>
    <property type="match status" value="1"/>
</dbReference>
<evidence type="ECO:0000256" key="1">
    <source>
        <dbReference type="ARBA" id="ARBA00034120"/>
    </source>
</evidence>
<keyword evidence="3" id="KW-0808">Transferase</keyword>
<dbReference type="Proteomes" id="UP000193334">
    <property type="component" value="Chromosome"/>
</dbReference>
<dbReference type="RefSeq" id="WP_085755544.1">
    <property type="nucleotide sequence ID" value="NZ_CP021023.1"/>
</dbReference>
<dbReference type="InterPro" id="IPR036526">
    <property type="entry name" value="C-N_Hydrolase_sf"/>
</dbReference>
<dbReference type="KEGG" id="pbp:STSP1_01259"/>
<dbReference type="STRING" id="1941349.STSP1_01259"/>
<feature type="domain" description="Reverse transcriptase" evidence="2">
    <location>
        <begin position="164"/>
        <end position="356"/>
    </location>
</feature>
<evidence type="ECO:0000259" key="2">
    <source>
        <dbReference type="Pfam" id="PF00078"/>
    </source>
</evidence>
<dbReference type="PANTHER" id="PTHR34047">
    <property type="entry name" value="NUCLEAR INTRON MATURASE 1, MITOCHONDRIAL-RELATED"/>
    <property type="match status" value="1"/>
</dbReference>
<keyword evidence="3" id="KW-0548">Nucleotidyltransferase</keyword>
<dbReference type="EMBL" id="CP021023">
    <property type="protein sequence ID" value="ARN56867.1"/>
    <property type="molecule type" value="Genomic_DNA"/>
</dbReference>
<dbReference type="AlphaFoldDB" id="A0A1W6LM70"/>
<gene>
    <name evidence="3" type="ORF">STSP1_01259</name>
</gene>